<protein>
    <submittedName>
        <fullName evidence="1">Uncharacterized protein</fullName>
    </submittedName>
</protein>
<gene>
    <name evidence="1" type="ORF">PENVA_0073</name>
</gene>
<sequence length="362" mass="43153">MVASFLLPLLVFSVIRVRKWKCVKETLAIVSFVYLLNFIKGYLKMNTNVHHVQENFFISLQDCINKEEKTKKTCIEYWRREAERAKEESARRRALSIKIITEKSMILETLFLNIQKTNALKEQYERNLIAKWGGVIDEDKTMLHDIFLPSLEHLSAYVSCALKDEYSRKMLYNRPELSRGIKYDNSYFCPKQKKSIYMINDKFRPDLKLLTNPPYPDFCKNLLYFYVRSFSLHLEKGEPGKPLEIGFRHSVSKKNYEDMSIGLEILMPYMCKNENGKVIIHDKGYLSCYSYYRSILVNPKTGEVELIIYRNGRFDHRQKPNTKEPRKWLNEDRIIKKFPSIRIVLLYIISCRYRQHFKNRDI</sequence>
<proteinExistence type="predicted"/>
<reference evidence="1" key="1">
    <citation type="journal article" date="2014" name="Antimicrob. Agents Chemother.">
        <title>IncH-Type Plasmid Harboring blaCTX-M-15, blaDHA-1, and qnrB4 Genes Recovered from Animal Isolates.</title>
        <authorList>
            <person name="Schluter A."/>
            <person name="Nordmann P."/>
            <person name="Bonnin R.A."/>
            <person name="Millemann Y."/>
            <person name="Eikmeyer F.G."/>
            <person name="Wibberg D."/>
            <person name="Puhler A."/>
            <person name="Poirel L."/>
        </authorList>
    </citation>
    <scope>NUCLEOTIDE SEQUENCE [LARGE SCALE GENOMIC DNA]</scope>
    <source>
        <strain evidence="1">Kp15</strain>
        <plasmid evidence="1">pENVA</plasmid>
    </source>
</reference>
<geneLocation type="plasmid" evidence="1">
    <name>pENVA</name>
</geneLocation>
<organism evidence="1">
    <name type="scientific">Klebsiella pneumoniae</name>
    <dbReference type="NCBI Taxonomy" id="573"/>
    <lineage>
        <taxon>Bacteria</taxon>
        <taxon>Pseudomonadati</taxon>
        <taxon>Pseudomonadota</taxon>
        <taxon>Gammaproteobacteria</taxon>
        <taxon>Enterobacterales</taxon>
        <taxon>Enterobacteriaceae</taxon>
        <taxon>Klebsiella/Raoultella group</taxon>
        <taxon>Klebsiella</taxon>
        <taxon>Klebsiella pneumoniae complex</taxon>
    </lineage>
</organism>
<evidence type="ECO:0000313" key="1">
    <source>
        <dbReference type="EMBL" id="CDM79689.1"/>
    </source>
</evidence>
<name>A0A024HVT8_KLEPN</name>
<dbReference type="AlphaFoldDB" id="A0A024HVT8"/>
<accession>A0A024HVT8</accession>
<dbReference type="EMBL" id="HG918041">
    <property type="protein sequence ID" value="CDM79689.1"/>
    <property type="molecule type" value="Genomic_DNA"/>
</dbReference>
<keyword evidence="1" id="KW-0614">Plasmid</keyword>